<gene>
    <name evidence="2" type="ORF">DOTSEDRAFT_81483</name>
</gene>
<feature type="compositionally biased region" description="Basic and acidic residues" evidence="1">
    <location>
        <begin position="249"/>
        <end position="260"/>
    </location>
</feature>
<proteinExistence type="predicted"/>
<dbReference type="OrthoDB" id="4509729at2759"/>
<sequence length="260" mass="29033">MLHTLCSKIVSSHHVIIGVSLVRPHLVSATENRLQPRFLTGGTLIVADLKRTRHNMDHKPDHAMPATLFKPTTGRNTSSKRAVMLQHYLAIDTGQLDNTVPDCDTVSLSTNSTMGASPEMSSSEPSSARGSPILTSTQFSQISPPAYALPRPILRKHSSKSPEVATIPENDSLDEFELPNHEQSKHYNIDHDLKTTLTDLLNCDAVRSDPKLRLSIQSRLMESERELKRQRRCRQRQTSLPTPTIVLSRAEDEHRRGSLP</sequence>
<keyword evidence="3" id="KW-1185">Reference proteome</keyword>
<dbReference type="AlphaFoldDB" id="N1PJF1"/>
<feature type="region of interest" description="Disordered" evidence="1">
    <location>
        <begin position="109"/>
        <end position="132"/>
    </location>
</feature>
<feature type="compositionally biased region" description="Low complexity" evidence="1">
    <location>
        <begin position="114"/>
        <end position="131"/>
    </location>
</feature>
<accession>N1PJF1</accession>
<dbReference type="HOGENOM" id="CLU_1069672_0_0_1"/>
<organism evidence="2 3">
    <name type="scientific">Dothistroma septosporum (strain NZE10 / CBS 128990)</name>
    <name type="common">Red band needle blight fungus</name>
    <name type="synonym">Mycosphaerella pini</name>
    <dbReference type="NCBI Taxonomy" id="675120"/>
    <lineage>
        <taxon>Eukaryota</taxon>
        <taxon>Fungi</taxon>
        <taxon>Dikarya</taxon>
        <taxon>Ascomycota</taxon>
        <taxon>Pezizomycotina</taxon>
        <taxon>Dothideomycetes</taxon>
        <taxon>Dothideomycetidae</taxon>
        <taxon>Mycosphaerellales</taxon>
        <taxon>Mycosphaerellaceae</taxon>
        <taxon>Dothistroma</taxon>
    </lineage>
</organism>
<dbReference type="EMBL" id="KB446541">
    <property type="protein sequence ID" value="EME42688.1"/>
    <property type="molecule type" value="Genomic_DNA"/>
</dbReference>
<protein>
    <submittedName>
        <fullName evidence="2">Uncharacterized protein</fullName>
    </submittedName>
</protein>
<dbReference type="eggNOG" id="ENOG502T0XX">
    <property type="taxonomic scope" value="Eukaryota"/>
</dbReference>
<reference evidence="3" key="1">
    <citation type="journal article" date="2012" name="PLoS Genet.">
        <title>The genomes of the fungal plant pathogens Cladosporium fulvum and Dothistroma septosporum reveal adaptation to different hosts and lifestyles but also signatures of common ancestry.</title>
        <authorList>
            <person name="de Wit P.J.G.M."/>
            <person name="van der Burgt A."/>
            <person name="Oekmen B."/>
            <person name="Stergiopoulos I."/>
            <person name="Abd-Elsalam K.A."/>
            <person name="Aerts A.L."/>
            <person name="Bahkali A.H."/>
            <person name="Beenen H.G."/>
            <person name="Chettri P."/>
            <person name="Cox M.P."/>
            <person name="Datema E."/>
            <person name="de Vries R.P."/>
            <person name="Dhillon B."/>
            <person name="Ganley A.R."/>
            <person name="Griffiths S.A."/>
            <person name="Guo Y."/>
            <person name="Hamelin R.C."/>
            <person name="Henrissat B."/>
            <person name="Kabir M.S."/>
            <person name="Jashni M.K."/>
            <person name="Kema G."/>
            <person name="Klaubauf S."/>
            <person name="Lapidus A."/>
            <person name="Levasseur A."/>
            <person name="Lindquist E."/>
            <person name="Mehrabi R."/>
            <person name="Ohm R.A."/>
            <person name="Owen T.J."/>
            <person name="Salamov A."/>
            <person name="Schwelm A."/>
            <person name="Schijlen E."/>
            <person name="Sun H."/>
            <person name="van den Burg H.A."/>
            <person name="van Ham R.C.H.J."/>
            <person name="Zhang S."/>
            <person name="Goodwin S.B."/>
            <person name="Grigoriev I.V."/>
            <person name="Collemare J."/>
            <person name="Bradshaw R.E."/>
        </authorList>
    </citation>
    <scope>NUCLEOTIDE SEQUENCE [LARGE SCALE GENOMIC DNA]</scope>
    <source>
        <strain evidence="3">NZE10 / CBS 128990</strain>
    </source>
</reference>
<dbReference type="Proteomes" id="UP000016933">
    <property type="component" value="Unassembled WGS sequence"/>
</dbReference>
<feature type="region of interest" description="Disordered" evidence="1">
    <location>
        <begin position="231"/>
        <end position="260"/>
    </location>
</feature>
<dbReference type="STRING" id="675120.N1PJF1"/>
<evidence type="ECO:0000313" key="2">
    <source>
        <dbReference type="EMBL" id="EME42688.1"/>
    </source>
</evidence>
<reference evidence="2 3" key="2">
    <citation type="journal article" date="2012" name="PLoS Pathog.">
        <title>Diverse lifestyles and strategies of plant pathogenesis encoded in the genomes of eighteen Dothideomycetes fungi.</title>
        <authorList>
            <person name="Ohm R.A."/>
            <person name="Feau N."/>
            <person name="Henrissat B."/>
            <person name="Schoch C.L."/>
            <person name="Horwitz B.A."/>
            <person name="Barry K.W."/>
            <person name="Condon B.J."/>
            <person name="Copeland A.C."/>
            <person name="Dhillon B."/>
            <person name="Glaser F."/>
            <person name="Hesse C.N."/>
            <person name="Kosti I."/>
            <person name="LaButti K."/>
            <person name="Lindquist E.A."/>
            <person name="Lucas S."/>
            <person name="Salamov A.A."/>
            <person name="Bradshaw R.E."/>
            <person name="Ciuffetti L."/>
            <person name="Hamelin R.C."/>
            <person name="Kema G.H.J."/>
            <person name="Lawrence C."/>
            <person name="Scott J.A."/>
            <person name="Spatafora J.W."/>
            <person name="Turgeon B.G."/>
            <person name="de Wit P.J.G.M."/>
            <person name="Zhong S."/>
            <person name="Goodwin S.B."/>
            <person name="Grigoriev I.V."/>
        </authorList>
    </citation>
    <scope>NUCLEOTIDE SEQUENCE [LARGE SCALE GENOMIC DNA]</scope>
    <source>
        <strain evidence="3">NZE10 / CBS 128990</strain>
    </source>
</reference>
<name>N1PJF1_DOTSN</name>
<evidence type="ECO:0000313" key="3">
    <source>
        <dbReference type="Proteomes" id="UP000016933"/>
    </source>
</evidence>
<evidence type="ECO:0000256" key="1">
    <source>
        <dbReference type="SAM" id="MobiDB-lite"/>
    </source>
</evidence>